<evidence type="ECO:0000256" key="13">
    <source>
        <dbReference type="ARBA" id="ARBA00022741"/>
    </source>
</evidence>
<evidence type="ECO:0000256" key="17">
    <source>
        <dbReference type="ARBA" id="ARBA00023004"/>
    </source>
</evidence>
<evidence type="ECO:0000256" key="23">
    <source>
        <dbReference type="SAM" id="MobiDB-lite"/>
    </source>
</evidence>
<sequence length="333" mass="37719">MEDKKPVPKVQPNQRRNTAETVLWLLVIVGLLVLVLQGAGYLEWFQLQGAAAAIGLSFIGLAMISVTIYGYLQRIKLKETIKRLTEQQRRRSRSVTLSDEESDAEGAEEDEAAEDRVWQEKVRFTAVIEERQRLARELHDAVSQQLFAISMTATAVGRTIDKDFERARRQVELIEEMASVAQSEMRALLLHLRPIQLDGKTLAQALRTLLDELKQKVPMEIRLEMDESIRLLPQAEDHLFRIVQESLSNTLRHARADQMEIAMFRYGNQIRLTLRDNGVGFDPESKKQTSYGLLTMQERVTELGGAMQLLSAPKQGTTIEIAIPALADQRGNS</sequence>
<keyword evidence="9" id="KW-0963">Cytoplasm</keyword>
<evidence type="ECO:0000256" key="1">
    <source>
        <dbReference type="ARBA" id="ARBA00000085"/>
    </source>
</evidence>
<dbReference type="SUPFAM" id="SSF55874">
    <property type="entry name" value="ATPase domain of HSP90 chaperone/DNA topoisomerase II/histidine kinase"/>
    <property type="match status" value="1"/>
</dbReference>
<keyword evidence="7" id="KW-1003">Cell membrane</keyword>
<dbReference type="SMART" id="SM00387">
    <property type="entry name" value="HATPase_c"/>
    <property type="match status" value="1"/>
</dbReference>
<comment type="caution">
    <text evidence="26">The sequence shown here is derived from an EMBL/GenBank/DDBJ whole genome shotgun (WGS) entry which is preliminary data.</text>
</comment>
<evidence type="ECO:0000256" key="22">
    <source>
        <dbReference type="ARBA" id="ARBA00030800"/>
    </source>
</evidence>
<evidence type="ECO:0000256" key="11">
    <source>
        <dbReference type="ARBA" id="ARBA00022692"/>
    </source>
</evidence>
<dbReference type="GO" id="GO:0051539">
    <property type="term" value="F:4 iron, 4 sulfur cluster binding"/>
    <property type="evidence" value="ECO:0007669"/>
    <property type="project" value="UniProtKB-KW"/>
</dbReference>
<proteinExistence type="predicted"/>
<evidence type="ECO:0000256" key="21">
    <source>
        <dbReference type="ARBA" id="ARBA00024827"/>
    </source>
</evidence>
<dbReference type="Proteomes" id="UP000621560">
    <property type="component" value="Unassembled WGS sequence"/>
</dbReference>
<dbReference type="PRINTS" id="PR00344">
    <property type="entry name" value="BCTRLSENSOR"/>
</dbReference>
<keyword evidence="27" id="KW-1185">Reference proteome</keyword>
<evidence type="ECO:0000259" key="25">
    <source>
        <dbReference type="PROSITE" id="PS50109"/>
    </source>
</evidence>
<keyword evidence="18" id="KW-0902">Two-component regulatory system</keyword>
<keyword evidence="15" id="KW-0067">ATP-binding</keyword>
<dbReference type="PROSITE" id="PS50109">
    <property type="entry name" value="HIS_KIN"/>
    <property type="match status" value="1"/>
</dbReference>
<evidence type="ECO:0000256" key="8">
    <source>
        <dbReference type="ARBA" id="ARBA00022485"/>
    </source>
</evidence>
<evidence type="ECO:0000256" key="5">
    <source>
        <dbReference type="ARBA" id="ARBA00012438"/>
    </source>
</evidence>
<evidence type="ECO:0000256" key="7">
    <source>
        <dbReference type="ARBA" id="ARBA00022475"/>
    </source>
</evidence>
<evidence type="ECO:0000256" key="24">
    <source>
        <dbReference type="SAM" id="Phobius"/>
    </source>
</evidence>
<evidence type="ECO:0000256" key="14">
    <source>
        <dbReference type="ARBA" id="ARBA00022777"/>
    </source>
</evidence>
<evidence type="ECO:0000256" key="9">
    <source>
        <dbReference type="ARBA" id="ARBA00022490"/>
    </source>
</evidence>
<dbReference type="GO" id="GO:0005524">
    <property type="term" value="F:ATP binding"/>
    <property type="evidence" value="ECO:0007669"/>
    <property type="project" value="UniProtKB-KW"/>
</dbReference>
<reference evidence="26" key="1">
    <citation type="submission" date="2020-09" db="EMBL/GenBank/DDBJ databases">
        <title>A novel bacterium of genus Paenibacillus, isolated from South China Sea.</title>
        <authorList>
            <person name="Huang H."/>
            <person name="Mo K."/>
            <person name="Hu Y."/>
        </authorList>
    </citation>
    <scope>NUCLEOTIDE SEQUENCE</scope>
    <source>
        <strain evidence="26">IB182496</strain>
    </source>
</reference>
<organism evidence="26 27">
    <name type="scientific">Paenibacillus sabuli</name>
    <dbReference type="NCBI Taxonomy" id="2772509"/>
    <lineage>
        <taxon>Bacteria</taxon>
        <taxon>Bacillati</taxon>
        <taxon>Bacillota</taxon>
        <taxon>Bacilli</taxon>
        <taxon>Bacillales</taxon>
        <taxon>Paenibacillaceae</taxon>
        <taxon>Paenibacillus</taxon>
    </lineage>
</organism>
<evidence type="ECO:0000256" key="19">
    <source>
        <dbReference type="ARBA" id="ARBA00023014"/>
    </source>
</evidence>
<feature type="transmembrane region" description="Helical" evidence="24">
    <location>
        <begin position="48"/>
        <end position="72"/>
    </location>
</feature>
<dbReference type="Pfam" id="PF07730">
    <property type="entry name" value="HisKA_3"/>
    <property type="match status" value="1"/>
</dbReference>
<comment type="cofactor">
    <cofactor evidence="2">
        <name>[4Fe-4S] cluster</name>
        <dbReference type="ChEBI" id="CHEBI:49883"/>
    </cofactor>
</comment>
<evidence type="ECO:0000256" key="20">
    <source>
        <dbReference type="ARBA" id="ARBA00023136"/>
    </source>
</evidence>
<keyword evidence="12" id="KW-0479">Metal-binding</keyword>
<comment type="catalytic activity">
    <reaction evidence="1">
        <text>ATP + protein L-histidine = ADP + protein N-phospho-L-histidine.</text>
        <dbReference type="EC" id="2.7.13.3"/>
    </reaction>
</comment>
<evidence type="ECO:0000256" key="12">
    <source>
        <dbReference type="ARBA" id="ARBA00022723"/>
    </source>
</evidence>
<keyword evidence="8" id="KW-0004">4Fe-4S</keyword>
<dbReference type="GO" id="GO:0046983">
    <property type="term" value="F:protein dimerization activity"/>
    <property type="evidence" value="ECO:0007669"/>
    <property type="project" value="InterPro"/>
</dbReference>
<evidence type="ECO:0000256" key="6">
    <source>
        <dbReference type="ARBA" id="ARBA00017322"/>
    </source>
</evidence>
<dbReference type="AlphaFoldDB" id="A0A927BUP5"/>
<dbReference type="PANTHER" id="PTHR24421:SF37">
    <property type="entry name" value="SENSOR HISTIDINE KINASE NARS"/>
    <property type="match status" value="1"/>
</dbReference>
<dbReference type="CDD" id="cd16917">
    <property type="entry name" value="HATPase_UhpB-NarQ-NarX-like"/>
    <property type="match status" value="1"/>
</dbReference>
<keyword evidence="13" id="KW-0547">Nucleotide-binding</keyword>
<keyword evidence="17" id="KW-0408">Iron</keyword>
<dbReference type="InterPro" id="IPR005467">
    <property type="entry name" value="His_kinase_dom"/>
</dbReference>
<keyword evidence="19" id="KW-0411">Iron-sulfur</keyword>
<gene>
    <name evidence="26" type="ORF">IDH44_18365</name>
</gene>
<dbReference type="RefSeq" id="WP_190920227.1">
    <property type="nucleotide sequence ID" value="NZ_JACXIZ010000033.1"/>
</dbReference>
<keyword evidence="10" id="KW-0808">Transferase</keyword>
<evidence type="ECO:0000313" key="27">
    <source>
        <dbReference type="Proteomes" id="UP000621560"/>
    </source>
</evidence>
<dbReference type="GO" id="GO:0005886">
    <property type="term" value="C:plasma membrane"/>
    <property type="evidence" value="ECO:0007669"/>
    <property type="project" value="UniProtKB-SubCell"/>
</dbReference>
<accession>A0A927BUP5</accession>
<dbReference type="Gene3D" id="3.30.565.10">
    <property type="entry name" value="Histidine kinase-like ATPase, C-terminal domain"/>
    <property type="match status" value="1"/>
</dbReference>
<dbReference type="GO" id="GO:0005737">
    <property type="term" value="C:cytoplasm"/>
    <property type="evidence" value="ECO:0007669"/>
    <property type="project" value="UniProtKB-SubCell"/>
</dbReference>
<dbReference type="GO" id="GO:0046872">
    <property type="term" value="F:metal ion binding"/>
    <property type="evidence" value="ECO:0007669"/>
    <property type="project" value="UniProtKB-KW"/>
</dbReference>
<dbReference type="InterPro" id="IPR011712">
    <property type="entry name" value="Sig_transdc_His_kin_sub3_dim/P"/>
</dbReference>
<keyword evidence="14 26" id="KW-0418">Kinase</keyword>
<feature type="domain" description="Histidine kinase" evidence="25">
    <location>
        <begin position="133"/>
        <end position="327"/>
    </location>
</feature>
<feature type="region of interest" description="Disordered" evidence="23">
    <location>
        <begin position="92"/>
        <end position="113"/>
    </location>
</feature>
<comment type="function">
    <text evidence="21">Member of the two-component regulatory system NreB/NreC involved in the control of dissimilatory nitrate/nitrite reduction in response to oxygen. NreB functions as a direct oxygen sensor histidine kinase which is autophosphorylated, in the absence of oxygen, probably at the conserved histidine residue, and transfers its phosphate group probably to a conserved aspartate residue of NreC. NreB/NreC activates the expression of the nitrate (narGHJI) and nitrite (nir) reductase operons, as well as the putative nitrate transporter gene narT.</text>
</comment>
<evidence type="ECO:0000256" key="15">
    <source>
        <dbReference type="ARBA" id="ARBA00022840"/>
    </source>
</evidence>
<evidence type="ECO:0000256" key="3">
    <source>
        <dbReference type="ARBA" id="ARBA00004496"/>
    </source>
</evidence>
<dbReference type="GO" id="GO:0000155">
    <property type="term" value="F:phosphorelay sensor kinase activity"/>
    <property type="evidence" value="ECO:0007669"/>
    <property type="project" value="InterPro"/>
</dbReference>
<keyword evidence="20 24" id="KW-0472">Membrane</keyword>
<dbReference type="InterPro" id="IPR004358">
    <property type="entry name" value="Sig_transdc_His_kin-like_C"/>
</dbReference>
<keyword evidence="11 24" id="KW-0812">Transmembrane</keyword>
<comment type="subcellular location">
    <subcellularLocation>
        <location evidence="4">Cell membrane</location>
        <topology evidence="4">Multi-pass membrane protein</topology>
    </subcellularLocation>
    <subcellularLocation>
        <location evidence="3">Cytoplasm</location>
    </subcellularLocation>
</comment>
<evidence type="ECO:0000256" key="10">
    <source>
        <dbReference type="ARBA" id="ARBA00022679"/>
    </source>
</evidence>
<dbReference type="PANTHER" id="PTHR24421">
    <property type="entry name" value="NITRATE/NITRITE SENSOR PROTEIN NARX-RELATED"/>
    <property type="match status" value="1"/>
</dbReference>
<dbReference type="InterPro" id="IPR003594">
    <property type="entry name" value="HATPase_dom"/>
</dbReference>
<evidence type="ECO:0000256" key="18">
    <source>
        <dbReference type="ARBA" id="ARBA00023012"/>
    </source>
</evidence>
<keyword evidence="16 24" id="KW-1133">Transmembrane helix</keyword>
<dbReference type="InterPro" id="IPR050482">
    <property type="entry name" value="Sensor_HK_TwoCompSys"/>
</dbReference>
<name>A0A927BUP5_9BACL</name>
<dbReference type="Pfam" id="PF02518">
    <property type="entry name" value="HATPase_c"/>
    <property type="match status" value="1"/>
</dbReference>
<feature type="compositionally biased region" description="Acidic residues" evidence="23">
    <location>
        <begin position="98"/>
        <end position="113"/>
    </location>
</feature>
<dbReference type="Gene3D" id="1.20.5.1930">
    <property type="match status" value="1"/>
</dbReference>
<evidence type="ECO:0000256" key="16">
    <source>
        <dbReference type="ARBA" id="ARBA00022989"/>
    </source>
</evidence>
<protein>
    <recommendedName>
        <fullName evidence="6">Oxygen sensor histidine kinase NreB</fullName>
        <ecNumber evidence="5">2.7.13.3</ecNumber>
    </recommendedName>
    <alternativeName>
        <fullName evidence="22">Nitrogen regulation protein B</fullName>
    </alternativeName>
</protein>
<evidence type="ECO:0000313" key="26">
    <source>
        <dbReference type="EMBL" id="MBD2847168.1"/>
    </source>
</evidence>
<evidence type="ECO:0000256" key="4">
    <source>
        <dbReference type="ARBA" id="ARBA00004651"/>
    </source>
</evidence>
<dbReference type="EMBL" id="JACXIZ010000033">
    <property type="protein sequence ID" value="MBD2847168.1"/>
    <property type="molecule type" value="Genomic_DNA"/>
</dbReference>
<evidence type="ECO:0000256" key="2">
    <source>
        <dbReference type="ARBA" id="ARBA00001966"/>
    </source>
</evidence>
<dbReference type="InterPro" id="IPR036890">
    <property type="entry name" value="HATPase_C_sf"/>
</dbReference>
<feature type="transmembrane region" description="Helical" evidence="24">
    <location>
        <begin position="21"/>
        <end position="42"/>
    </location>
</feature>
<dbReference type="EC" id="2.7.13.3" evidence="5"/>